<dbReference type="AlphaFoldDB" id="A0A0F9SE19"/>
<accession>A0A0F9SE19</accession>
<name>A0A0F9SE19_9ZZZZ</name>
<sequence>MREPGGVMNKKEDGFLTVAIIIALLLVPVFLVYAQDIPLEIGNSNIKIQNNSDSNVVILGAWSHAICFETKHECYTMCKGRTEVGLGLVGICDFNYTSPIEDLGITHIVTEVFTDENNVTQIIELEWLSESYPNIYQYVEVNQIIQIGNRTLIVFKITGTVEQLKGKVSLNAS</sequence>
<organism evidence="1">
    <name type="scientific">marine sediment metagenome</name>
    <dbReference type="NCBI Taxonomy" id="412755"/>
    <lineage>
        <taxon>unclassified sequences</taxon>
        <taxon>metagenomes</taxon>
        <taxon>ecological metagenomes</taxon>
    </lineage>
</organism>
<gene>
    <name evidence="1" type="ORF">LCGC14_0464570</name>
</gene>
<comment type="caution">
    <text evidence="1">The sequence shown here is derived from an EMBL/GenBank/DDBJ whole genome shotgun (WGS) entry which is preliminary data.</text>
</comment>
<protein>
    <submittedName>
        <fullName evidence="1">Uncharacterized protein</fullName>
    </submittedName>
</protein>
<evidence type="ECO:0000313" key="1">
    <source>
        <dbReference type="EMBL" id="KKN67110.1"/>
    </source>
</evidence>
<dbReference type="EMBL" id="LAZR01000483">
    <property type="protein sequence ID" value="KKN67110.1"/>
    <property type="molecule type" value="Genomic_DNA"/>
</dbReference>
<reference evidence="1" key="1">
    <citation type="journal article" date="2015" name="Nature">
        <title>Complex archaea that bridge the gap between prokaryotes and eukaryotes.</title>
        <authorList>
            <person name="Spang A."/>
            <person name="Saw J.H."/>
            <person name="Jorgensen S.L."/>
            <person name="Zaremba-Niedzwiedzka K."/>
            <person name="Martijn J."/>
            <person name="Lind A.E."/>
            <person name="van Eijk R."/>
            <person name="Schleper C."/>
            <person name="Guy L."/>
            <person name="Ettema T.J."/>
        </authorList>
    </citation>
    <scope>NUCLEOTIDE SEQUENCE</scope>
</reference>
<proteinExistence type="predicted"/>